<evidence type="ECO:0000256" key="3">
    <source>
        <dbReference type="ARBA" id="ARBA00022737"/>
    </source>
</evidence>
<keyword evidence="3" id="KW-0677">Repeat</keyword>
<comment type="cofactor">
    <cofactor evidence="1">
        <name>Fe(2+)</name>
        <dbReference type="ChEBI" id="CHEBI:29033"/>
    </cofactor>
</comment>
<reference evidence="5 6" key="1">
    <citation type="journal article" date="2018" name="Mol. Plant">
        <title>The genome of Artemisia annua provides insight into the evolution of Asteraceae family and artemisinin biosynthesis.</title>
        <authorList>
            <person name="Shen Q."/>
            <person name="Zhang L."/>
            <person name="Liao Z."/>
            <person name="Wang S."/>
            <person name="Yan T."/>
            <person name="Shi P."/>
            <person name="Liu M."/>
            <person name="Fu X."/>
            <person name="Pan Q."/>
            <person name="Wang Y."/>
            <person name="Lv Z."/>
            <person name="Lu X."/>
            <person name="Zhang F."/>
            <person name="Jiang W."/>
            <person name="Ma Y."/>
            <person name="Chen M."/>
            <person name="Hao X."/>
            <person name="Li L."/>
            <person name="Tang Y."/>
            <person name="Lv G."/>
            <person name="Zhou Y."/>
            <person name="Sun X."/>
            <person name="Brodelius P.E."/>
            <person name="Rose J.K.C."/>
            <person name="Tang K."/>
        </authorList>
    </citation>
    <scope>NUCLEOTIDE SEQUENCE [LARGE SCALE GENOMIC DNA]</scope>
    <source>
        <strain evidence="6">cv. Huhao1</strain>
        <tissue evidence="5">Leaf</tissue>
    </source>
</reference>
<keyword evidence="2" id="KW-0880">Kelch repeat</keyword>
<dbReference type="GO" id="GO:0005829">
    <property type="term" value="C:cytosol"/>
    <property type="evidence" value="ECO:0007669"/>
    <property type="project" value="TreeGrafter"/>
</dbReference>
<dbReference type="SUPFAM" id="SSF117281">
    <property type="entry name" value="Kelch motif"/>
    <property type="match status" value="2"/>
</dbReference>
<dbReference type="GO" id="GO:0019760">
    <property type="term" value="P:glucosinolate metabolic process"/>
    <property type="evidence" value="ECO:0007669"/>
    <property type="project" value="UniProtKB-ARBA"/>
</dbReference>
<comment type="caution">
    <text evidence="5">The sequence shown here is derived from an EMBL/GenBank/DDBJ whole genome shotgun (WGS) entry which is preliminary data.</text>
</comment>
<dbReference type="GO" id="GO:0005634">
    <property type="term" value="C:nucleus"/>
    <property type="evidence" value="ECO:0007669"/>
    <property type="project" value="TreeGrafter"/>
</dbReference>
<proteinExistence type="predicted"/>
<dbReference type="STRING" id="35608.A0A2U1P2T0"/>
<dbReference type="PANTHER" id="PTHR47435">
    <property type="entry name" value="KELCH REPEAT PROTEIN (AFU_ORTHOLOGUE AFUA_5G12780)"/>
    <property type="match status" value="1"/>
</dbReference>
<keyword evidence="4" id="KW-0408">Iron</keyword>
<name>A0A2U1P2T0_ARTAN</name>
<dbReference type="Pfam" id="PF24681">
    <property type="entry name" value="Kelch_KLHDC2_KLHL20_DRC7"/>
    <property type="match status" value="2"/>
</dbReference>
<organism evidence="5 6">
    <name type="scientific">Artemisia annua</name>
    <name type="common">Sweet wormwood</name>
    <dbReference type="NCBI Taxonomy" id="35608"/>
    <lineage>
        <taxon>Eukaryota</taxon>
        <taxon>Viridiplantae</taxon>
        <taxon>Streptophyta</taxon>
        <taxon>Embryophyta</taxon>
        <taxon>Tracheophyta</taxon>
        <taxon>Spermatophyta</taxon>
        <taxon>Magnoliopsida</taxon>
        <taxon>eudicotyledons</taxon>
        <taxon>Gunneridae</taxon>
        <taxon>Pentapetalae</taxon>
        <taxon>asterids</taxon>
        <taxon>campanulids</taxon>
        <taxon>Asterales</taxon>
        <taxon>Asteraceae</taxon>
        <taxon>Asteroideae</taxon>
        <taxon>Anthemideae</taxon>
        <taxon>Artemisiinae</taxon>
        <taxon>Artemisia</taxon>
    </lineage>
</organism>
<dbReference type="AlphaFoldDB" id="A0A2U1P2T0"/>
<dbReference type="GO" id="GO:0030234">
    <property type="term" value="F:enzyme regulator activity"/>
    <property type="evidence" value="ECO:0007669"/>
    <property type="project" value="TreeGrafter"/>
</dbReference>
<protein>
    <submittedName>
        <fullName evidence="5">Galactose oxidase/kelch repeat superfamily protein</fullName>
    </submittedName>
</protein>
<dbReference type="InterPro" id="IPR006652">
    <property type="entry name" value="Kelch_1"/>
</dbReference>
<sequence>MAVVTQGKWIKNESEKLVIRELMLLNSSVISACLGLLDPNNLNAICLWFQCSQTNVSVTLELNQNGTGPGSRSSHAITIVGDKAYAFGGEFKPRVPVDNSLYVYDLNTLTWSIAEVTGDTPPPRVGVTMASIGDIIYVFGGRDATHAELNELYSFDTCTNKWTLLSSGDTGPENRSYHSVATDERHVYIFGGCGVEGRLNDLWAYDVVDKTWAKYPIPGDNLKGRGGPGLGAVGGKIWVVYGFAGMEVDDVHYFDPDTQKWVQVETTGEKPTPRSVFSTVVVGKYVFVCGGEIDPSDLGHMGAGRFTHEVYVLDTETLVWKLVEDGSGGVDHPGPRGWCAFSGGKRDGKEGLLVYGVGGKIWVVYGFAGMEVDDVHYFDPDTQKWVQVETTGEKPTPRSVFSTVVVGKYVFVCGGEIDPSDLGHMGAGRFTHEVYVLDTETLVWKLVEDGSGGVDHPGPRGWCAFSGGKRDGKEGLLVYGGNSPSNDRLDDIYFFTPCLD</sequence>
<gene>
    <name evidence="5" type="ORF">CTI12_AA172400</name>
</gene>
<dbReference type="Gene3D" id="2.120.10.80">
    <property type="entry name" value="Kelch-type beta propeller"/>
    <property type="match status" value="2"/>
</dbReference>
<dbReference type="EMBL" id="PKPP01001780">
    <property type="protein sequence ID" value="PWA79990.1"/>
    <property type="molecule type" value="Genomic_DNA"/>
</dbReference>
<keyword evidence="6" id="KW-1185">Reference proteome</keyword>
<dbReference type="OrthoDB" id="10250130at2759"/>
<evidence type="ECO:0000256" key="4">
    <source>
        <dbReference type="ARBA" id="ARBA00023004"/>
    </source>
</evidence>
<dbReference type="PANTHER" id="PTHR47435:SF4">
    <property type="entry name" value="KELCH REPEAT PROTEIN (AFU_ORTHOLOGUE AFUA_5G12780)"/>
    <property type="match status" value="1"/>
</dbReference>
<evidence type="ECO:0000256" key="1">
    <source>
        <dbReference type="ARBA" id="ARBA00001954"/>
    </source>
</evidence>
<dbReference type="SMART" id="SM00612">
    <property type="entry name" value="Kelch"/>
    <property type="match status" value="4"/>
</dbReference>
<dbReference type="Proteomes" id="UP000245207">
    <property type="component" value="Unassembled WGS sequence"/>
</dbReference>
<dbReference type="InterPro" id="IPR015915">
    <property type="entry name" value="Kelch-typ_b-propeller"/>
</dbReference>
<evidence type="ECO:0000256" key="2">
    <source>
        <dbReference type="ARBA" id="ARBA00022441"/>
    </source>
</evidence>
<dbReference type="FunFam" id="2.120.10.80:FF:000102">
    <property type="entry name" value="Nitrile-specifier protein 5"/>
    <property type="match status" value="1"/>
</dbReference>
<accession>A0A2U1P2T0</accession>
<evidence type="ECO:0000313" key="5">
    <source>
        <dbReference type="EMBL" id="PWA79990.1"/>
    </source>
</evidence>
<dbReference type="GO" id="GO:0080028">
    <property type="term" value="P:nitrile biosynthetic process"/>
    <property type="evidence" value="ECO:0007669"/>
    <property type="project" value="TreeGrafter"/>
</dbReference>
<dbReference type="FunFam" id="2.120.10.80:FF:000108">
    <property type="entry name" value="Kelch repeat-containing protein"/>
    <property type="match status" value="1"/>
</dbReference>
<evidence type="ECO:0000313" key="6">
    <source>
        <dbReference type="Proteomes" id="UP000245207"/>
    </source>
</evidence>